<evidence type="ECO:0000313" key="1">
    <source>
        <dbReference type="EMBL" id="GDY45922.1"/>
    </source>
</evidence>
<comment type="caution">
    <text evidence="1">The sequence shown here is derived from an EMBL/GenBank/DDBJ whole genome shotgun (WGS) entry which is preliminary data.</text>
</comment>
<dbReference type="AlphaFoldDB" id="A0A4D4KC85"/>
<gene>
    <name evidence="1" type="ORF">SANT12839_068040</name>
</gene>
<protein>
    <submittedName>
        <fullName evidence="1">Uncharacterized protein</fullName>
    </submittedName>
</protein>
<keyword evidence="2" id="KW-1185">Reference proteome</keyword>
<evidence type="ECO:0000313" key="2">
    <source>
        <dbReference type="Proteomes" id="UP000299290"/>
    </source>
</evidence>
<dbReference type="EMBL" id="BJHV01000001">
    <property type="protein sequence ID" value="GDY45922.1"/>
    <property type="molecule type" value="Genomic_DNA"/>
</dbReference>
<reference evidence="1 2" key="1">
    <citation type="journal article" date="2020" name="Int. J. Syst. Evol. Microbiol.">
        <title>Reclassification of Streptomyces castelarensis and Streptomyces sporoclivatus as later heterotypic synonyms of Streptomyces antimycoticus.</title>
        <authorList>
            <person name="Komaki H."/>
            <person name="Tamura T."/>
        </authorList>
    </citation>
    <scope>NUCLEOTIDE SEQUENCE [LARGE SCALE GENOMIC DNA]</scope>
    <source>
        <strain evidence="1 2">NBRC 12839</strain>
    </source>
</reference>
<organism evidence="1 2">
    <name type="scientific">Streptomyces antimycoticus</name>
    <dbReference type="NCBI Taxonomy" id="68175"/>
    <lineage>
        <taxon>Bacteria</taxon>
        <taxon>Bacillati</taxon>
        <taxon>Actinomycetota</taxon>
        <taxon>Actinomycetes</taxon>
        <taxon>Kitasatosporales</taxon>
        <taxon>Streptomycetaceae</taxon>
        <taxon>Streptomyces</taxon>
        <taxon>Streptomyces violaceusniger group</taxon>
    </lineage>
</organism>
<dbReference type="Proteomes" id="UP000299290">
    <property type="component" value="Unassembled WGS sequence"/>
</dbReference>
<accession>A0A4D4KC85</accession>
<sequence>MSNWEPPVYETYLTRTPVQLLFGVGWKRILMFRVEHAGVILGGTLKQTAFVPWQDITAVVIWRRYLRDVTTLGQLRLFTPSDEWTDFVGVRRHPGAPPLPGPNSKLRPEQTAKLARHIDHDLFLASRAIRLWRFDLELLRSAVGAFAPHTPVHDERHLR</sequence>
<proteinExistence type="predicted"/>
<name>A0A4D4KC85_9ACTN</name>